<gene>
    <name evidence="2" type="ORF">ASIM_LOCUS3457</name>
</gene>
<proteinExistence type="predicted"/>
<dbReference type="Proteomes" id="UP000267096">
    <property type="component" value="Unassembled WGS sequence"/>
</dbReference>
<name>A0A0M3J7S3_ANISI</name>
<accession>A0A0M3J7S3</accession>
<evidence type="ECO:0000313" key="4">
    <source>
        <dbReference type="WBParaSite" id="ASIM_0000362101-mRNA-1"/>
    </source>
</evidence>
<sequence>MYPSSPHDKQSLIDTRLFIGKQVDKFIAESLTTQKPETTSITTHKPEIQSTTAEEHERPLIFTIKPEVPSTTTQTPRSSAPSLMSFINTFQILSFLHLISCH</sequence>
<dbReference type="AlphaFoldDB" id="A0A0M3J7S3"/>
<feature type="region of interest" description="Disordered" evidence="1">
    <location>
        <begin position="37"/>
        <end position="59"/>
    </location>
</feature>
<reference evidence="4" key="1">
    <citation type="submission" date="2017-02" db="UniProtKB">
        <authorList>
            <consortium name="WormBaseParasite"/>
        </authorList>
    </citation>
    <scope>IDENTIFICATION</scope>
</reference>
<evidence type="ECO:0000313" key="2">
    <source>
        <dbReference type="EMBL" id="VDK21744.1"/>
    </source>
</evidence>
<reference evidence="2 3" key="2">
    <citation type="submission" date="2018-11" db="EMBL/GenBank/DDBJ databases">
        <authorList>
            <consortium name="Pathogen Informatics"/>
        </authorList>
    </citation>
    <scope>NUCLEOTIDE SEQUENCE [LARGE SCALE GENOMIC DNA]</scope>
</reference>
<evidence type="ECO:0000256" key="1">
    <source>
        <dbReference type="SAM" id="MobiDB-lite"/>
    </source>
</evidence>
<organism evidence="4">
    <name type="scientific">Anisakis simplex</name>
    <name type="common">Herring worm</name>
    <dbReference type="NCBI Taxonomy" id="6269"/>
    <lineage>
        <taxon>Eukaryota</taxon>
        <taxon>Metazoa</taxon>
        <taxon>Ecdysozoa</taxon>
        <taxon>Nematoda</taxon>
        <taxon>Chromadorea</taxon>
        <taxon>Rhabditida</taxon>
        <taxon>Spirurina</taxon>
        <taxon>Ascaridomorpha</taxon>
        <taxon>Ascaridoidea</taxon>
        <taxon>Anisakidae</taxon>
        <taxon>Anisakis</taxon>
        <taxon>Anisakis simplex complex</taxon>
    </lineage>
</organism>
<protein>
    <submittedName>
        <fullName evidence="2 4">Uncharacterized protein</fullName>
    </submittedName>
</protein>
<dbReference type="EMBL" id="UYRR01005365">
    <property type="protein sequence ID" value="VDK21744.1"/>
    <property type="molecule type" value="Genomic_DNA"/>
</dbReference>
<feature type="compositionally biased region" description="Polar residues" evidence="1">
    <location>
        <begin position="37"/>
        <end position="52"/>
    </location>
</feature>
<dbReference type="WBParaSite" id="ASIM_0000362101-mRNA-1">
    <property type="protein sequence ID" value="ASIM_0000362101-mRNA-1"/>
    <property type="gene ID" value="ASIM_0000362101"/>
</dbReference>
<evidence type="ECO:0000313" key="3">
    <source>
        <dbReference type="Proteomes" id="UP000267096"/>
    </source>
</evidence>
<keyword evidence="3" id="KW-1185">Reference proteome</keyword>